<dbReference type="EMBL" id="JBIACK010000004">
    <property type="protein sequence ID" value="MFE8700952.1"/>
    <property type="molecule type" value="Genomic_DNA"/>
</dbReference>
<reference evidence="1 3" key="1">
    <citation type="submission" date="2024-08" db="EMBL/GenBank/DDBJ databases">
        <title>Two novel Cytobacillus novel species.</title>
        <authorList>
            <person name="Liu G."/>
        </authorList>
    </citation>
    <scope>NUCLEOTIDE SEQUENCE [LARGE SCALE GENOMIC DNA]</scope>
    <source>
        <strain evidence="1 3">FJAT-54145</strain>
    </source>
</reference>
<name>A0ABW6KE22_9BACI</name>
<comment type="caution">
    <text evidence="1">The sequence shown here is derived from an EMBL/GenBank/DDBJ whole genome shotgun (WGS) entry which is preliminary data.</text>
</comment>
<organism evidence="1 3">
    <name type="scientific">Cytobacillus spartinae</name>
    <dbReference type="NCBI Taxonomy" id="3299023"/>
    <lineage>
        <taxon>Bacteria</taxon>
        <taxon>Bacillati</taxon>
        <taxon>Bacillota</taxon>
        <taxon>Bacilli</taxon>
        <taxon>Bacillales</taxon>
        <taxon>Bacillaceae</taxon>
        <taxon>Cytobacillus</taxon>
    </lineage>
</organism>
<evidence type="ECO:0000313" key="3">
    <source>
        <dbReference type="Proteomes" id="UP001601059"/>
    </source>
</evidence>
<accession>A0ABW6KE22</accession>
<dbReference type="Proteomes" id="UP001601059">
    <property type="component" value="Unassembled WGS sequence"/>
</dbReference>
<gene>
    <name evidence="1" type="ORF">ACFYKX_10020</name>
    <name evidence="2" type="ORF">ACFYKX_11855</name>
</gene>
<keyword evidence="3" id="KW-1185">Reference proteome</keyword>
<proteinExistence type="predicted"/>
<protein>
    <submittedName>
        <fullName evidence="1">Uncharacterized protein</fullName>
    </submittedName>
</protein>
<sequence>MGIGIPIATYFCSFIPISVQTDFGFIPISLRETDLFRNSFGKFGYPRMGEN</sequence>
<evidence type="ECO:0000313" key="2">
    <source>
        <dbReference type="EMBL" id="MFE8701291.1"/>
    </source>
</evidence>
<dbReference type="EMBL" id="JBIACK010000004">
    <property type="protein sequence ID" value="MFE8701291.1"/>
    <property type="molecule type" value="Genomic_DNA"/>
</dbReference>
<evidence type="ECO:0000313" key="1">
    <source>
        <dbReference type="EMBL" id="MFE8700952.1"/>
    </source>
</evidence>
<dbReference type="RefSeq" id="WP_389360642.1">
    <property type="nucleotide sequence ID" value="NZ_JBIACK010000004.1"/>
</dbReference>